<organism evidence="4 5">
    <name type="scientific">Aphanomyces astaci</name>
    <name type="common">Crayfish plague agent</name>
    <dbReference type="NCBI Taxonomy" id="112090"/>
    <lineage>
        <taxon>Eukaryota</taxon>
        <taxon>Sar</taxon>
        <taxon>Stramenopiles</taxon>
        <taxon>Oomycota</taxon>
        <taxon>Saprolegniomycetes</taxon>
        <taxon>Saprolegniales</taxon>
        <taxon>Verrucalvaceae</taxon>
        <taxon>Aphanomyces</taxon>
    </lineage>
</organism>
<dbReference type="SUPFAM" id="SSF160443">
    <property type="entry name" value="SMR domain-like"/>
    <property type="match status" value="1"/>
</dbReference>
<dbReference type="InterPro" id="IPR002625">
    <property type="entry name" value="Smr_dom"/>
</dbReference>
<dbReference type="PROSITE" id="PS50103">
    <property type="entry name" value="ZF_C3H1"/>
    <property type="match status" value="1"/>
</dbReference>
<dbReference type="PROSITE" id="PS50828">
    <property type="entry name" value="SMR"/>
    <property type="match status" value="1"/>
</dbReference>
<dbReference type="InterPro" id="IPR036063">
    <property type="entry name" value="Smr_dom_sf"/>
</dbReference>
<dbReference type="VEuPathDB" id="FungiDB:H257_09801"/>
<name>A0A397A5B8_APHAT</name>
<dbReference type="Gene3D" id="3.30.1370.110">
    <property type="match status" value="1"/>
</dbReference>
<dbReference type="InterPro" id="IPR013899">
    <property type="entry name" value="DUF1771"/>
</dbReference>
<dbReference type="InterPro" id="IPR053242">
    <property type="entry name" value="PAM2-like_domain"/>
</dbReference>
<keyword evidence="1" id="KW-0479">Metal-binding</keyword>
<dbReference type="PANTHER" id="PTHR46651:SF1">
    <property type="entry name" value="SMALL MUTS RELATED FAMILY PROTEIN"/>
    <property type="match status" value="1"/>
</dbReference>
<feature type="zinc finger region" description="C3H1-type" evidence="1">
    <location>
        <begin position="217"/>
        <end position="243"/>
    </location>
</feature>
<dbReference type="GO" id="GO:0008270">
    <property type="term" value="F:zinc ion binding"/>
    <property type="evidence" value="ECO:0007669"/>
    <property type="project" value="UniProtKB-KW"/>
</dbReference>
<evidence type="ECO:0008006" key="6">
    <source>
        <dbReference type="Google" id="ProtNLM"/>
    </source>
</evidence>
<accession>A0A397A5B8</accession>
<dbReference type="SMART" id="SM01162">
    <property type="entry name" value="DUF1771"/>
    <property type="match status" value="1"/>
</dbReference>
<evidence type="ECO:0000313" key="4">
    <source>
        <dbReference type="EMBL" id="RHY02782.1"/>
    </source>
</evidence>
<sequence length="744" mass="81584">MPTAVEAWTAKQLTHLGVDSVFAPYVLGMLDMETGPTSSYDDEDEKRQEVLDLLMGWLDDSHQAQAENFVDELILYMKNPQQLALLNDTPTVVDVAAAAAAKEEEEFARLNATASSFDEAHADARTTDGAVDNDAFEFDVDDEEAFYWSVAYEVRVLHSFVERSVSCWFVQLVEQLLLVFPVMDPERLLDLLKEVDLNVHRAQATMQGIVDSELSKGNNAQVCRHYLQGDCRRADCWFLHDTHLIPCRYWIRGGGLQGDECAFAHSFAVAVSQYSSSAVADTDEHDDEEPLEWNFPALGGLTTAVSDDALSLNFKRAVAMAPTSSSSYGGSNSWFGSATSANLTHKKQSIVPGKSTMSITQWVETGDQVAVQYQRARATARDLALARNQCFMNATRAFRANNKAAAKSLSRQGQQFNAEMKQAHFEAATIIFNARNPQYEVDGIVDLHGLHVVEAVELLAWLLPSIKTREAICVVTGSGHHSHHQRLRPAVERFLTTEGYTFTVVPDRKGYVGMLNSLADALGFSETQDIAAFVDSIESKEDIYEAVVQMIGEDKSAVAHTIAARLVDERRPKVVPTATGAPPAVDAIPKPRLPHASPITNCLECGLIEYGGSPACASCGVLLHYVDERPDAHEAREHRDRLLANDASLSQRTVVHDMNAHFDADKLARDDAAAVASAMTVHIDLVNRSIEAAPMASGQADMMASLVHHLERDVRKVAKGAPPPLVHHGNYTVVNGDGIAEEYV</sequence>
<dbReference type="InterPro" id="IPR000571">
    <property type="entry name" value="Znf_CCCH"/>
</dbReference>
<dbReference type="AlphaFoldDB" id="A0A397A5B8"/>
<comment type="caution">
    <text evidence="4">The sequence shown here is derived from an EMBL/GenBank/DDBJ whole genome shotgun (WGS) entry which is preliminary data.</text>
</comment>
<gene>
    <name evidence="4" type="ORF">DYB36_008759</name>
</gene>
<protein>
    <recommendedName>
        <fullName evidence="6">C3H1-type domain-containing protein</fullName>
    </recommendedName>
</protein>
<dbReference type="Pfam" id="PF08590">
    <property type="entry name" value="DUF1771"/>
    <property type="match status" value="1"/>
</dbReference>
<keyword evidence="1" id="KW-0863">Zinc-finger</keyword>
<evidence type="ECO:0000259" key="3">
    <source>
        <dbReference type="PROSITE" id="PS50828"/>
    </source>
</evidence>
<evidence type="ECO:0000256" key="1">
    <source>
        <dbReference type="PROSITE-ProRule" id="PRU00723"/>
    </source>
</evidence>
<feature type="domain" description="Smr" evidence="3">
    <location>
        <begin position="445"/>
        <end position="515"/>
    </location>
</feature>
<dbReference type="EMBL" id="QUSZ01007358">
    <property type="protein sequence ID" value="RHY02782.1"/>
    <property type="molecule type" value="Genomic_DNA"/>
</dbReference>
<keyword evidence="1" id="KW-0862">Zinc</keyword>
<evidence type="ECO:0000259" key="2">
    <source>
        <dbReference type="PROSITE" id="PS50103"/>
    </source>
</evidence>
<dbReference type="Gene3D" id="4.10.1000.10">
    <property type="entry name" value="Zinc finger, CCCH-type"/>
    <property type="match status" value="1"/>
</dbReference>
<dbReference type="SMART" id="SM00463">
    <property type="entry name" value="SMR"/>
    <property type="match status" value="1"/>
</dbReference>
<dbReference type="Proteomes" id="UP000265427">
    <property type="component" value="Unassembled WGS sequence"/>
</dbReference>
<reference evidence="4 5" key="1">
    <citation type="submission" date="2018-08" db="EMBL/GenBank/DDBJ databases">
        <title>Aphanomyces genome sequencing and annotation.</title>
        <authorList>
            <person name="Minardi D."/>
            <person name="Oidtmann B."/>
            <person name="Van Der Giezen M."/>
            <person name="Studholme D.J."/>
        </authorList>
    </citation>
    <scope>NUCLEOTIDE SEQUENCE [LARGE SCALE GENOMIC DNA]</scope>
    <source>
        <strain evidence="4 5">Kv</strain>
    </source>
</reference>
<evidence type="ECO:0000313" key="5">
    <source>
        <dbReference type="Proteomes" id="UP000265427"/>
    </source>
</evidence>
<dbReference type="PANTHER" id="PTHR46651">
    <property type="entry name" value="POLYADENYLATE-BINDING PROTEIN-INTERACTING PROTEIN 7"/>
    <property type="match status" value="1"/>
</dbReference>
<proteinExistence type="predicted"/>
<dbReference type="SMART" id="SM00356">
    <property type="entry name" value="ZnF_C3H1"/>
    <property type="match status" value="2"/>
</dbReference>
<feature type="domain" description="C3H1-type" evidence="2">
    <location>
        <begin position="217"/>
        <end position="243"/>
    </location>
</feature>